<evidence type="ECO:0000259" key="18">
    <source>
        <dbReference type="Pfam" id="PF07715"/>
    </source>
</evidence>
<keyword evidence="4 14" id="KW-1134">Transmembrane beta strand</keyword>
<dbReference type="NCBIfam" id="TIGR01783">
    <property type="entry name" value="TonB-siderophor"/>
    <property type="match status" value="1"/>
</dbReference>
<evidence type="ECO:0000256" key="8">
    <source>
        <dbReference type="ARBA" id="ARBA00023004"/>
    </source>
</evidence>
<dbReference type="Pfam" id="PF07715">
    <property type="entry name" value="Plug"/>
    <property type="match status" value="1"/>
</dbReference>
<keyword evidence="8" id="KW-0408">Iron</keyword>
<evidence type="ECO:0000256" key="10">
    <source>
        <dbReference type="ARBA" id="ARBA00023077"/>
    </source>
</evidence>
<dbReference type="InterPro" id="IPR010917">
    <property type="entry name" value="TonB_rcpt_CS"/>
</dbReference>
<evidence type="ECO:0000256" key="6">
    <source>
        <dbReference type="ARBA" id="ARBA00022692"/>
    </source>
</evidence>
<keyword evidence="13 14" id="KW-0998">Cell outer membrane</keyword>
<accession>A0AAW7QA35</accession>
<evidence type="ECO:0000256" key="7">
    <source>
        <dbReference type="ARBA" id="ARBA00022729"/>
    </source>
</evidence>
<reference evidence="19" key="2">
    <citation type="submission" date="2023-01" db="EMBL/GenBank/DDBJ databases">
        <authorList>
            <person name="Uljanovas D."/>
        </authorList>
    </citation>
    <scope>NUCLEOTIDE SEQUENCE</scope>
    <source>
        <strain evidence="19">S41</strain>
    </source>
</reference>
<feature type="chain" id="PRO_5043992571" evidence="16">
    <location>
        <begin position="23"/>
        <end position="773"/>
    </location>
</feature>
<evidence type="ECO:0000256" key="9">
    <source>
        <dbReference type="ARBA" id="ARBA00023065"/>
    </source>
</evidence>
<evidence type="ECO:0000256" key="13">
    <source>
        <dbReference type="ARBA" id="ARBA00023237"/>
    </source>
</evidence>
<dbReference type="InterPro" id="IPR010105">
    <property type="entry name" value="TonB_sidphr_rcpt"/>
</dbReference>
<dbReference type="InterPro" id="IPR037066">
    <property type="entry name" value="Plug_dom_sf"/>
</dbReference>
<dbReference type="FunFam" id="2.170.130.10:FF:000010">
    <property type="entry name" value="Ferripyoverdine receptor"/>
    <property type="match status" value="1"/>
</dbReference>
<sequence length="773" mass="86885">MKNRFFISVVASLMLSNNVVNAKEISLQEAVDSIVKEYKVTYISKSNSLKDKKIDEKKINYKENALNSLNNILESNDLKAIEEDGVIYIIEKPKKTSNSKTTILEEISVNDKYLGSTTENSDSYTTGSTNTATKLDLSLRDTPQTVVVYTRQKLDDQNIKSIDELLSKISGVSMNRVDERLNVSARGFDVDYYLYDGIPTSLIDSNDPDLIVYDRVEIVKGANGLMTGAGNPAMGMNIIRKHANAKEFTGNIDLRAGSWDDYSASLDIQTPLNSDKTIRGRFVAKHQDAKSFLDFYEKTNDIFYGVVDIDLTDITYLSLGVSYENIQRDGTRWGGLPAFYSDGSKTNFSRSKNVGSDWTYWDDRTTTYFVDFKQYFYNDISLNLGYSSRHMNKDMLGTYFSGLVDKETGIGIGDITTGLWKKKDEENNLDLYTSIPFELKKLDHEIITGISYNKSDTKEYDFVTDNVSSSIINPTINFNHINIVNPYLQLNTSPADKIVQKAYYIASRFSLMEYLKLIAGTRVSSWEYESDNGNSNRKFGNEVIPYVGLIYDIDNNHSIYASYTTIFKPQSSRDADDKFLDPINGKNYESGIKGEYLDGHLNTYLSVFRIEQDGVGESTGQINSNGNDISVAKKGVTSKGFEIGASGKITDDFNLDFGLANFEAKDANGEKFTTTNSRTTANVWAKYTIDDYRFGVGLNYKSKFYSGSGTTQITQDAFITTDLMAGYKVNKSLDFQLNVNNLFDETYYEGLSDANNLLYGAPRSFTVGMKYSF</sequence>
<dbReference type="AlphaFoldDB" id="A0AAW7QA35"/>
<evidence type="ECO:0000259" key="17">
    <source>
        <dbReference type="Pfam" id="PF00593"/>
    </source>
</evidence>
<dbReference type="GO" id="GO:0015891">
    <property type="term" value="P:siderophore transport"/>
    <property type="evidence" value="ECO:0007669"/>
    <property type="project" value="InterPro"/>
</dbReference>
<dbReference type="GO" id="GO:0015344">
    <property type="term" value="F:siderophore uptake transmembrane transporter activity"/>
    <property type="evidence" value="ECO:0007669"/>
    <property type="project" value="TreeGrafter"/>
</dbReference>
<evidence type="ECO:0000256" key="16">
    <source>
        <dbReference type="SAM" id="SignalP"/>
    </source>
</evidence>
<dbReference type="Gene3D" id="2.170.130.10">
    <property type="entry name" value="TonB-dependent receptor, plug domain"/>
    <property type="match status" value="1"/>
</dbReference>
<evidence type="ECO:0000256" key="15">
    <source>
        <dbReference type="RuleBase" id="RU003357"/>
    </source>
</evidence>
<dbReference type="InterPro" id="IPR036942">
    <property type="entry name" value="Beta-barrel_TonB_sf"/>
</dbReference>
<reference evidence="19" key="1">
    <citation type="journal article" date="2023" name="Microorganisms">
        <title>Genomic Characterization of Arcobacter butzleri Strains Isolated from Various Sources in Lithuania.</title>
        <authorList>
            <person name="Uljanovas D."/>
            <person name="Golz G."/>
            <person name="Fleischmann S."/>
            <person name="Kudirkiene E."/>
            <person name="Kasetiene N."/>
            <person name="Grineviciene A."/>
            <person name="Tamuleviciene E."/>
            <person name="Aksomaitiene J."/>
            <person name="Alter T."/>
            <person name="Malakauskas M."/>
        </authorList>
    </citation>
    <scope>NUCLEOTIDE SEQUENCE</scope>
    <source>
        <strain evidence="19">S41</strain>
    </source>
</reference>
<dbReference type="Gene3D" id="2.40.170.20">
    <property type="entry name" value="TonB-dependent receptor, beta-barrel domain"/>
    <property type="match status" value="1"/>
</dbReference>
<evidence type="ECO:0000256" key="1">
    <source>
        <dbReference type="ARBA" id="ARBA00004571"/>
    </source>
</evidence>
<dbReference type="SUPFAM" id="SSF56935">
    <property type="entry name" value="Porins"/>
    <property type="match status" value="1"/>
</dbReference>
<keyword evidence="10 15" id="KW-0798">TonB box</keyword>
<comment type="similarity">
    <text evidence="2 14 15">Belongs to the TonB-dependent receptor family.</text>
</comment>
<feature type="domain" description="TonB-dependent receptor-like beta-barrel" evidence="17">
    <location>
        <begin position="340"/>
        <end position="742"/>
    </location>
</feature>
<comment type="subcellular location">
    <subcellularLocation>
        <location evidence="1 14">Cell outer membrane</location>
        <topology evidence="1 14">Multi-pass membrane protein</topology>
    </subcellularLocation>
</comment>
<protein>
    <submittedName>
        <fullName evidence="19">TonB-dependent siderophore receptor</fullName>
    </submittedName>
</protein>
<dbReference type="CDD" id="cd01347">
    <property type="entry name" value="ligand_gated_channel"/>
    <property type="match status" value="1"/>
</dbReference>
<evidence type="ECO:0000256" key="2">
    <source>
        <dbReference type="ARBA" id="ARBA00009810"/>
    </source>
</evidence>
<keyword evidence="11 14" id="KW-0472">Membrane</keyword>
<dbReference type="RefSeq" id="WP_301370207.1">
    <property type="nucleotide sequence ID" value="NZ_JAQJJF010000002.1"/>
</dbReference>
<gene>
    <name evidence="19" type="ORF">PJV93_04930</name>
</gene>
<keyword evidence="12 19" id="KW-0675">Receptor</keyword>
<dbReference type="PANTHER" id="PTHR32552:SF74">
    <property type="entry name" value="HYDROXAMATE SIDEROPHORE RECEPTOR FHUE"/>
    <property type="match status" value="1"/>
</dbReference>
<keyword evidence="3 14" id="KW-0813">Transport</keyword>
<evidence type="ECO:0000256" key="11">
    <source>
        <dbReference type="ARBA" id="ARBA00023136"/>
    </source>
</evidence>
<evidence type="ECO:0000256" key="3">
    <source>
        <dbReference type="ARBA" id="ARBA00022448"/>
    </source>
</evidence>
<keyword evidence="5" id="KW-0410">Iron transport</keyword>
<name>A0AAW7QA35_9BACT</name>
<organism evidence="19 20">
    <name type="scientific">Aliarcobacter butzleri</name>
    <dbReference type="NCBI Taxonomy" id="28197"/>
    <lineage>
        <taxon>Bacteria</taxon>
        <taxon>Pseudomonadati</taxon>
        <taxon>Campylobacterota</taxon>
        <taxon>Epsilonproteobacteria</taxon>
        <taxon>Campylobacterales</taxon>
        <taxon>Arcobacteraceae</taxon>
        <taxon>Aliarcobacter</taxon>
    </lineage>
</organism>
<dbReference type="InterPro" id="IPR039426">
    <property type="entry name" value="TonB-dep_rcpt-like"/>
</dbReference>
<keyword evidence="9" id="KW-0406">Ion transport</keyword>
<evidence type="ECO:0000256" key="14">
    <source>
        <dbReference type="PROSITE-ProRule" id="PRU01360"/>
    </source>
</evidence>
<evidence type="ECO:0000256" key="12">
    <source>
        <dbReference type="ARBA" id="ARBA00023170"/>
    </source>
</evidence>
<dbReference type="PANTHER" id="PTHR32552">
    <property type="entry name" value="FERRICHROME IRON RECEPTOR-RELATED"/>
    <property type="match status" value="1"/>
</dbReference>
<dbReference type="Proteomes" id="UP001170364">
    <property type="component" value="Unassembled WGS sequence"/>
</dbReference>
<dbReference type="PROSITE" id="PS01156">
    <property type="entry name" value="TONB_DEPENDENT_REC_2"/>
    <property type="match status" value="1"/>
</dbReference>
<dbReference type="GO" id="GO:0009279">
    <property type="term" value="C:cell outer membrane"/>
    <property type="evidence" value="ECO:0007669"/>
    <property type="project" value="UniProtKB-SubCell"/>
</dbReference>
<dbReference type="PROSITE" id="PS52016">
    <property type="entry name" value="TONB_DEPENDENT_REC_3"/>
    <property type="match status" value="1"/>
</dbReference>
<dbReference type="GO" id="GO:0038023">
    <property type="term" value="F:signaling receptor activity"/>
    <property type="evidence" value="ECO:0007669"/>
    <property type="project" value="InterPro"/>
</dbReference>
<dbReference type="EMBL" id="JAQJJG010000004">
    <property type="protein sequence ID" value="MDN5123248.1"/>
    <property type="molecule type" value="Genomic_DNA"/>
</dbReference>
<dbReference type="Pfam" id="PF00593">
    <property type="entry name" value="TonB_dep_Rec_b-barrel"/>
    <property type="match status" value="1"/>
</dbReference>
<keyword evidence="7 16" id="KW-0732">Signal</keyword>
<evidence type="ECO:0000313" key="19">
    <source>
        <dbReference type="EMBL" id="MDN5123248.1"/>
    </source>
</evidence>
<proteinExistence type="inferred from homology"/>
<feature type="signal peptide" evidence="16">
    <location>
        <begin position="1"/>
        <end position="22"/>
    </location>
</feature>
<keyword evidence="6 14" id="KW-0812">Transmembrane</keyword>
<comment type="caution">
    <text evidence="19">The sequence shown here is derived from an EMBL/GenBank/DDBJ whole genome shotgun (WGS) entry which is preliminary data.</text>
</comment>
<evidence type="ECO:0000256" key="4">
    <source>
        <dbReference type="ARBA" id="ARBA00022452"/>
    </source>
</evidence>
<dbReference type="InterPro" id="IPR000531">
    <property type="entry name" value="Beta-barrel_TonB"/>
</dbReference>
<dbReference type="InterPro" id="IPR012910">
    <property type="entry name" value="Plug_dom"/>
</dbReference>
<evidence type="ECO:0000313" key="20">
    <source>
        <dbReference type="Proteomes" id="UP001170364"/>
    </source>
</evidence>
<feature type="domain" description="TonB-dependent receptor plug" evidence="18">
    <location>
        <begin position="139"/>
        <end position="233"/>
    </location>
</feature>
<evidence type="ECO:0000256" key="5">
    <source>
        <dbReference type="ARBA" id="ARBA00022496"/>
    </source>
</evidence>